<keyword evidence="2" id="KW-1185">Reference proteome</keyword>
<accession>A0AA96LAT2</accession>
<reference evidence="1 2" key="1">
    <citation type="submission" date="2022-02" db="EMBL/GenBank/DDBJ databases">
        <title>Paenibacillus sp. MBLB1776 Whole Genome Shotgun Sequencing.</title>
        <authorList>
            <person name="Hwang C.Y."/>
            <person name="Cho E.-S."/>
            <person name="Seo M.-J."/>
        </authorList>
    </citation>
    <scope>NUCLEOTIDE SEQUENCE [LARGE SCALE GENOMIC DNA]</scope>
    <source>
        <strain evidence="1 2">MBLB1776</strain>
    </source>
</reference>
<evidence type="ECO:0000313" key="2">
    <source>
        <dbReference type="Proteomes" id="UP001305702"/>
    </source>
</evidence>
<name>A0AA96LAT2_9BACL</name>
<dbReference type="KEGG" id="paun:MJA45_22470"/>
<proteinExistence type="predicted"/>
<gene>
    <name evidence="1" type="ORF">MJA45_22470</name>
</gene>
<dbReference type="Proteomes" id="UP001305702">
    <property type="component" value="Chromosome"/>
</dbReference>
<dbReference type="EMBL" id="CP130318">
    <property type="protein sequence ID" value="WNQ10359.1"/>
    <property type="molecule type" value="Genomic_DNA"/>
</dbReference>
<evidence type="ECO:0000313" key="1">
    <source>
        <dbReference type="EMBL" id="WNQ10359.1"/>
    </source>
</evidence>
<protein>
    <submittedName>
        <fullName evidence="1">Uncharacterized protein</fullName>
    </submittedName>
</protein>
<dbReference type="AlphaFoldDB" id="A0AA96LAT2"/>
<sequence length="78" mass="9320">MILYQLSKWMEERTRLRKRILETSGDASDLLHRKEQVEETMMRQANRWLEGSLEPVSLPEWEGEAAERYEEQMSPPLV</sequence>
<dbReference type="RefSeq" id="WP_315604133.1">
    <property type="nucleotide sequence ID" value="NZ_CP130318.1"/>
</dbReference>
<organism evidence="1 2">
    <name type="scientific">Paenibacillus aurantius</name>
    <dbReference type="NCBI Taxonomy" id="2918900"/>
    <lineage>
        <taxon>Bacteria</taxon>
        <taxon>Bacillati</taxon>
        <taxon>Bacillota</taxon>
        <taxon>Bacilli</taxon>
        <taxon>Bacillales</taxon>
        <taxon>Paenibacillaceae</taxon>
        <taxon>Paenibacillus</taxon>
    </lineage>
</organism>